<name>A0A2T1GME0_9CYAN</name>
<proteinExistence type="predicted"/>
<gene>
    <name evidence="2" type="ORF">C7B77_02600</name>
</gene>
<accession>A0A2T1GME0</accession>
<dbReference type="SUPFAM" id="SSF140869">
    <property type="entry name" value="GUN4-like"/>
    <property type="match status" value="1"/>
</dbReference>
<dbReference type="Proteomes" id="UP000238937">
    <property type="component" value="Unassembled WGS sequence"/>
</dbReference>
<feature type="domain" description="GUN4-like" evidence="1">
    <location>
        <begin position="18"/>
        <end position="143"/>
    </location>
</feature>
<evidence type="ECO:0000313" key="3">
    <source>
        <dbReference type="Proteomes" id="UP000238937"/>
    </source>
</evidence>
<dbReference type="PANTHER" id="PTHR34800">
    <property type="entry name" value="TETRAPYRROLE-BINDING PROTEIN, CHLOROPLASTIC"/>
    <property type="match status" value="1"/>
</dbReference>
<dbReference type="Gene3D" id="1.10.10.1770">
    <property type="entry name" value="Gun4-like"/>
    <property type="match status" value="1"/>
</dbReference>
<dbReference type="Gene3D" id="1.25.40.620">
    <property type="match status" value="1"/>
</dbReference>
<evidence type="ECO:0000313" key="2">
    <source>
        <dbReference type="EMBL" id="PSB59006.1"/>
    </source>
</evidence>
<comment type="caution">
    <text evidence="2">The sequence shown here is derived from an EMBL/GenBank/DDBJ whole genome shotgun (WGS) entry which is preliminary data.</text>
</comment>
<protein>
    <recommendedName>
        <fullName evidence="1">GUN4-like domain-containing protein</fullName>
    </recommendedName>
</protein>
<dbReference type="GO" id="GO:0046906">
    <property type="term" value="F:tetrapyrrole binding"/>
    <property type="evidence" value="ECO:0007669"/>
    <property type="project" value="TreeGrafter"/>
</dbReference>
<dbReference type="RefSeq" id="WP_106300028.1">
    <property type="nucleotide sequence ID" value="NZ_PVWO01000017.1"/>
</dbReference>
<sequence>MVSESKYPHPLEAIVLDSKNGVDYRKLCDLLKTGQWREADRETIQVMLKAANRVNEHWFNSESLQKFPCKDLRTIDRLWMTASNGHFGFSIQKKIWEDCGSAISPGKNWTQFCVRVGWWKNDDWVSYEELSFNQSLSPKGQLPGGFGIGWFGYDWVDLWNTDQDGGFLGLGFVSSLSQRLANCSIKQSAFQGLRARDT</sequence>
<reference evidence="2 3" key="1">
    <citation type="submission" date="2018-03" db="EMBL/GenBank/DDBJ databases">
        <title>The ancient ancestry and fast evolution of plastids.</title>
        <authorList>
            <person name="Moore K.R."/>
            <person name="Magnabosco C."/>
            <person name="Momper L."/>
            <person name="Gold D.A."/>
            <person name="Bosak T."/>
            <person name="Fournier G.P."/>
        </authorList>
    </citation>
    <scope>NUCLEOTIDE SEQUENCE [LARGE SCALE GENOMIC DNA]</scope>
    <source>
        <strain evidence="2 3">CCALA 037</strain>
    </source>
</reference>
<evidence type="ECO:0000259" key="1">
    <source>
        <dbReference type="Pfam" id="PF05419"/>
    </source>
</evidence>
<dbReference type="OrthoDB" id="7915178at2"/>
<dbReference type="InterPro" id="IPR008629">
    <property type="entry name" value="GUN4-like"/>
</dbReference>
<dbReference type="EMBL" id="PVWO01000017">
    <property type="protein sequence ID" value="PSB59006.1"/>
    <property type="molecule type" value="Genomic_DNA"/>
</dbReference>
<keyword evidence="3" id="KW-1185">Reference proteome</keyword>
<dbReference type="CDD" id="cd16383">
    <property type="entry name" value="GUN4"/>
    <property type="match status" value="1"/>
</dbReference>
<dbReference type="InterPro" id="IPR037215">
    <property type="entry name" value="GUN4-like_sf"/>
</dbReference>
<dbReference type="PANTHER" id="PTHR34800:SF1">
    <property type="entry name" value="TETRAPYRROLE-BINDING PROTEIN, CHLOROPLASTIC"/>
    <property type="match status" value="1"/>
</dbReference>
<dbReference type="AlphaFoldDB" id="A0A2T1GME0"/>
<dbReference type="Pfam" id="PF05419">
    <property type="entry name" value="GUN4"/>
    <property type="match status" value="1"/>
</dbReference>
<organism evidence="2 3">
    <name type="scientific">Chamaesiphon polymorphus CCALA 037</name>
    <dbReference type="NCBI Taxonomy" id="2107692"/>
    <lineage>
        <taxon>Bacteria</taxon>
        <taxon>Bacillati</taxon>
        <taxon>Cyanobacteriota</taxon>
        <taxon>Cyanophyceae</taxon>
        <taxon>Gomontiellales</taxon>
        <taxon>Chamaesiphonaceae</taxon>
        <taxon>Chamaesiphon</taxon>
    </lineage>
</organism>